<gene>
    <name evidence="1" type="ORF">UFOVP127_154</name>
    <name evidence="2" type="ORF">UFOVP276_17</name>
</gene>
<proteinExistence type="predicted"/>
<evidence type="ECO:0000313" key="2">
    <source>
        <dbReference type="EMBL" id="CAB4134824.1"/>
    </source>
</evidence>
<dbReference type="EMBL" id="LR796294">
    <property type="protein sequence ID" value="CAB4134824.1"/>
    <property type="molecule type" value="Genomic_DNA"/>
</dbReference>
<dbReference type="EMBL" id="LR796249">
    <property type="protein sequence ID" value="CAB4131561.1"/>
    <property type="molecule type" value="Genomic_DNA"/>
</dbReference>
<organism evidence="2">
    <name type="scientific">uncultured Caudovirales phage</name>
    <dbReference type="NCBI Taxonomy" id="2100421"/>
    <lineage>
        <taxon>Viruses</taxon>
        <taxon>Duplodnaviria</taxon>
        <taxon>Heunggongvirae</taxon>
        <taxon>Uroviricota</taxon>
        <taxon>Caudoviricetes</taxon>
        <taxon>Peduoviridae</taxon>
        <taxon>Maltschvirus</taxon>
        <taxon>Maltschvirus maltsch</taxon>
    </lineage>
</organism>
<protein>
    <submittedName>
        <fullName evidence="2">Uncharacterized protein</fullName>
    </submittedName>
</protein>
<reference evidence="2" key="1">
    <citation type="submission" date="2020-04" db="EMBL/GenBank/DDBJ databases">
        <authorList>
            <person name="Chiriac C."/>
            <person name="Salcher M."/>
            <person name="Ghai R."/>
            <person name="Kavagutti S V."/>
        </authorList>
    </citation>
    <scope>NUCLEOTIDE SEQUENCE</scope>
</reference>
<name>A0A6J5LJT7_9CAUD</name>
<sequence length="142" mass="16184">MMKPVNHHYSVLCPVHPTKMSTDMKSVWFCTLAYNQDNKCLGIAVVGSKDQFCRRRGADIAYARTLAYPLTGGRFVCIVKDDEELKDILVSFRKAKSITEMWSLIIQYFPLFRTRRMKQSKVTKSANIKTEVLLGLLKTCAG</sequence>
<evidence type="ECO:0000313" key="1">
    <source>
        <dbReference type="EMBL" id="CAB4131561.1"/>
    </source>
</evidence>
<accession>A0A6J5LJT7</accession>